<organism evidence="1 2">
    <name type="scientific">Sparassis crispa</name>
    <dbReference type="NCBI Taxonomy" id="139825"/>
    <lineage>
        <taxon>Eukaryota</taxon>
        <taxon>Fungi</taxon>
        <taxon>Dikarya</taxon>
        <taxon>Basidiomycota</taxon>
        <taxon>Agaricomycotina</taxon>
        <taxon>Agaricomycetes</taxon>
        <taxon>Polyporales</taxon>
        <taxon>Sparassidaceae</taxon>
        <taxon>Sparassis</taxon>
    </lineage>
</organism>
<dbReference type="GeneID" id="38785130"/>
<dbReference type="Proteomes" id="UP000287166">
    <property type="component" value="Unassembled WGS sequence"/>
</dbReference>
<dbReference type="RefSeq" id="XP_027619126.1">
    <property type="nucleotide sequence ID" value="XM_027763325.1"/>
</dbReference>
<dbReference type="EMBL" id="BFAD01000013">
    <property type="protein sequence ID" value="GBE88213.1"/>
    <property type="molecule type" value="Genomic_DNA"/>
</dbReference>
<protein>
    <submittedName>
        <fullName evidence="1">Uncharacterized protein</fullName>
    </submittedName>
</protein>
<comment type="caution">
    <text evidence="1">The sequence shown here is derived from an EMBL/GenBank/DDBJ whole genome shotgun (WGS) entry which is preliminary data.</text>
</comment>
<reference evidence="1 2" key="1">
    <citation type="journal article" date="2018" name="Sci. Rep.">
        <title>Genome sequence of the cauliflower mushroom Sparassis crispa (Hanabiratake) and its association with beneficial usage.</title>
        <authorList>
            <person name="Kiyama R."/>
            <person name="Furutani Y."/>
            <person name="Kawaguchi K."/>
            <person name="Nakanishi T."/>
        </authorList>
    </citation>
    <scope>NUCLEOTIDE SEQUENCE [LARGE SCALE GENOMIC DNA]</scope>
</reference>
<dbReference type="AlphaFoldDB" id="A0A401H1E0"/>
<evidence type="ECO:0000313" key="2">
    <source>
        <dbReference type="Proteomes" id="UP000287166"/>
    </source>
</evidence>
<dbReference type="InParanoid" id="A0A401H1E0"/>
<sequence>MDVIKTETSDIGQHHGPACTGASTEFIKVYPPISRDSVPFIPAEAEDIGEWQNIVRANLPINIDESTEVFIQASTTSLAARALQFLLLWHFASPPAPYHQFEAALERALPGVVCSFVPLAALLSSKRVFEVNVGVGAAPEKAVLRDAIAQMTSEVRFWVEKGVYKSLVFHSSTDHFRTRDCILKAYGFLCLMHLVNLGQGPEPVSPFLLQAVIDGHSNILIDREFILSLDPGQFAVLQPWYDWNGTSPLTTDPKTDLGALLIEADIVIEALSLEGMDEAERNGVERTLVSRVLLGHIDPTHHPDLLAFREGLNFQLRPGQDIRKTMEGRTKALLGALNDKEDQQTEVERQHELRFAELLIRYLHGKGHPDHEWIRREIVPEDMYMKEHENVVHRVRLLLQVMTGSDLLPLGEHWKLKFSFTHASSYQDGGAHLNNAEEITPILYSACFMQGKVTMDVGLQNLLLQEVDGPDHALYFDAWMHGPLMAGDGFNKI</sequence>
<dbReference type="OrthoDB" id="2757435at2759"/>
<proteinExistence type="predicted"/>
<keyword evidence="2" id="KW-1185">Reference proteome</keyword>
<evidence type="ECO:0000313" key="1">
    <source>
        <dbReference type="EMBL" id="GBE88213.1"/>
    </source>
</evidence>
<name>A0A401H1E0_9APHY</name>
<gene>
    <name evidence="1" type="ORF">SCP_1300270</name>
</gene>
<accession>A0A401H1E0</accession>